<reference evidence="12 13" key="1">
    <citation type="submission" date="2019-01" db="EMBL/GenBank/DDBJ databases">
        <title>Draft genome sequence of Psathyrella aberdarensis IHI B618.</title>
        <authorList>
            <person name="Buettner E."/>
            <person name="Kellner H."/>
        </authorList>
    </citation>
    <scope>NUCLEOTIDE SEQUENCE [LARGE SCALE GENOMIC DNA]</scope>
    <source>
        <strain evidence="12 13">IHI B618</strain>
    </source>
</reference>
<feature type="compositionally biased region" description="Basic and acidic residues" evidence="9">
    <location>
        <begin position="659"/>
        <end position="689"/>
    </location>
</feature>
<dbReference type="GO" id="GO:0000776">
    <property type="term" value="C:kinetochore"/>
    <property type="evidence" value="ECO:0007669"/>
    <property type="project" value="TreeGrafter"/>
</dbReference>
<dbReference type="Pfam" id="PF00659">
    <property type="entry name" value="POLO_box"/>
    <property type="match status" value="2"/>
</dbReference>
<dbReference type="GO" id="GO:0005737">
    <property type="term" value="C:cytoplasm"/>
    <property type="evidence" value="ECO:0007669"/>
    <property type="project" value="TreeGrafter"/>
</dbReference>
<comment type="caution">
    <text evidence="12">The sequence shown here is derived from an EMBL/GenBank/DDBJ whole genome shotgun (WGS) entry which is preliminary data.</text>
</comment>
<feature type="domain" description="POLO box" evidence="11">
    <location>
        <begin position="853"/>
        <end position="937"/>
    </location>
</feature>
<dbReference type="InterPro" id="IPR011009">
    <property type="entry name" value="Kinase-like_dom_sf"/>
</dbReference>
<feature type="domain" description="Protein kinase" evidence="10">
    <location>
        <begin position="91"/>
        <end position="346"/>
    </location>
</feature>
<evidence type="ECO:0000259" key="11">
    <source>
        <dbReference type="PROSITE" id="PS50078"/>
    </source>
</evidence>
<keyword evidence="5 8" id="KW-0418">Kinase</keyword>
<dbReference type="SUPFAM" id="SSF82615">
    <property type="entry name" value="Polo-box domain"/>
    <property type="match status" value="2"/>
</dbReference>
<dbReference type="GO" id="GO:0005524">
    <property type="term" value="F:ATP binding"/>
    <property type="evidence" value="ECO:0007669"/>
    <property type="project" value="UniProtKB-UniRule"/>
</dbReference>
<dbReference type="InterPro" id="IPR000959">
    <property type="entry name" value="POLO_box_dom"/>
</dbReference>
<dbReference type="Gene3D" id="3.30.1120.30">
    <property type="entry name" value="POLO box domain"/>
    <property type="match status" value="2"/>
</dbReference>
<keyword evidence="13" id="KW-1185">Reference proteome</keyword>
<evidence type="ECO:0000313" key="12">
    <source>
        <dbReference type="EMBL" id="RXW18558.1"/>
    </source>
</evidence>
<evidence type="ECO:0000256" key="4">
    <source>
        <dbReference type="ARBA" id="ARBA00022741"/>
    </source>
</evidence>
<feature type="compositionally biased region" description="Polar residues" evidence="9">
    <location>
        <begin position="33"/>
        <end position="43"/>
    </location>
</feature>
<dbReference type="FunFam" id="1.10.510.10:FF:000647">
    <property type="entry name" value="Serine/threonine-protein kinase"/>
    <property type="match status" value="1"/>
</dbReference>
<dbReference type="PANTHER" id="PTHR24345">
    <property type="entry name" value="SERINE/THREONINE-PROTEIN KINASE PLK"/>
    <property type="match status" value="1"/>
</dbReference>
<dbReference type="Proteomes" id="UP000290288">
    <property type="component" value="Unassembled WGS sequence"/>
</dbReference>
<dbReference type="CDD" id="cd13117">
    <property type="entry name" value="POLO_box_2"/>
    <property type="match status" value="1"/>
</dbReference>
<dbReference type="EC" id="2.7.11.21" evidence="8"/>
<dbReference type="PROSITE" id="PS00107">
    <property type="entry name" value="PROTEIN_KINASE_ATP"/>
    <property type="match status" value="1"/>
</dbReference>
<protein>
    <recommendedName>
        <fullName evidence="8">Serine/threonine-protein kinase</fullName>
        <ecNumber evidence="8">2.7.11.21</ecNumber>
    </recommendedName>
</protein>
<dbReference type="GO" id="GO:0005816">
    <property type="term" value="C:spindle pole body"/>
    <property type="evidence" value="ECO:0007669"/>
    <property type="project" value="TreeGrafter"/>
</dbReference>
<accession>A0A4V1Q3H0</accession>
<dbReference type="InterPro" id="IPR008271">
    <property type="entry name" value="Ser/Thr_kinase_AS"/>
</dbReference>
<feature type="region of interest" description="Disordered" evidence="9">
    <location>
        <begin position="347"/>
        <end position="371"/>
    </location>
</feature>
<feature type="compositionally biased region" description="Basic and acidic residues" evidence="9">
    <location>
        <begin position="362"/>
        <end position="371"/>
    </location>
</feature>
<keyword evidence="6 7" id="KW-0067">ATP-binding</keyword>
<evidence type="ECO:0000256" key="9">
    <source>
        <dbReference type="SAM" id="MobiDB-lite"/>
    </source>
</evidence>
<dbReference type="InterPro" id="IPR033701">
    <property type="entry name" value="POLO_box_1"/>
</dbReference>
<evidence type="ECO:0000256" key="3">
    <source>
        <dbReference type="ARBA" id="ARBA00022737"/>
    </source>
</evidence>
<gene>
    <name evidence="12" type="ORF">EST38_g7293</name>
</gene>
<dbReference type="CDD" id="cd14099">
    <property type="entry name" value="STKc_PLK"/>
    <property type="match status" value="1"/>
</dbReference>
<dbReference type="SMART" id="SM00220">
    <property type="entry name" value="S_TKc"/>
    <property type="match status" value="1"/>
</dbReference>
<evidence type="ECO:0000313" key="13">
    <source>
        <dbReference type="Proteomes" id="UP000290288"/>
    </source>
</evidence>
<feature type="domain" description="POLO box" evidence="11">
    <location>
        <begin position="749"/>
        <end position="832"/>
    </location>
</feature>
<dbReference type="EMBL" id="SDEE01000258">
    <property type="protein sequence ID" value="RXW18558.1"/>
    <property type="molecule type" value="Genomic_DNA"/>
</dbReference>
<feature type="region of interest" description="Disordered" evidence="9">
    <location>
        <begin position="501"/>
        <end position="691"/>
    </location>
</feature>
<keyword evidence="3" id="KW-0677">Repeat</keyword>
<keyword evidence="1 8" id="KW-0723">Serine/threonine-protein kinase</keyword>
<feature type="compositionally biased region" description="Basic residues" evidence="9">
    <location>
        <begin position="993"/>
        <end position="1004"/>
    </location>
</feature>
<evidence type="ECO:0000256" key="8">
    <source>
        <dbReference type="RuleBase" id="RU361162"/>
    </source>
</evidence>
<evidence type="ECO:0000259" key="10">
    <source>
        <dbReference type="PROSITE" id="PS50011"/>
    </source>
</evidence>
<feature type="region of interest" description="Disordered" evidence="9">
    <location>
        <begin position="1"/>
        <end position="86"/>
    </location>
</feature>
<keyword evidence="4 7" id="KW-0547">Nucleotide-binding</keyword>
<dbReference type="GO" id="GO:0004674">
    <property type="term" value="F:protein serine/threonine kinase activity"/>
    <property type="evidence" value="ECO:0007669"/>
    <property type="project" value="UniProtKB-KW"/>
</dbReference>
<name>A0A4V1Q3H0_9AGAR</name>
<dbReference type="GO" id="GO:0005634">
    <property type="term" value="C:nucleus"/>
    <property type="evidence" value="ECO:0007669"/>
    <property type="project" value="TreeGrafter"/>
</dbReference>
<evidence type="ECO:0000256" key="7">
    <source>
        <dbReference type="PROSITE-ProRule" id="PRU10141"/>
    </source>
</evidence>
<dbReference type="PROSITE" id="PS50011">
    <property type="entry name" value="PROTEIN_KINASE_DOM"/>
    <property type="match status" value="1"/>
</dbReference>
<sequence length="1004" mass="112940">MPPQPPAGPSSKRYPLANAVNHQALNQHPHYNPMQQQQLKQHNPPTPPPKAVAGQEGAKAPSSPPLPRQNSKTRPPSPPKVISDKGGRLFFNRVGFLGEGGFARVYEVQDPRGTRLACKVVTKSALKTKKAKTKLYAEIKIHRSLDHPNIVTFQDCFEDDDNVYITLDLCRSGSLMDLLRRRRRFTEAETRFFMVQLIGACHYMHTHQVIHRDLKLGNLFLDHNMNVQVGDFGLAALIENPGERKKTICGTPNYIAPEVLFDTANGHSFEVDVWSIGVILYTLVIGRPPFQTKEVKEIYKRIRDNEYDFPTDRSCSSAVKHLIQQILTPDPSERPTLHEIIEHPFFTQGPVPASVPQSAHDGPPDFKGISRRESEANLKRLRRSAWLDDDGSEFGVTARATQRHQQQQQEYQQQQQQQQNAADAARGDGREGREGGGRRGGNNITTSIAQQEKEFQKAVQPGSPISALLSSARQPLLVGPSSTGPLTHRESPLLRKLQAAAPGTNPHARGQVGESPLGRRSVTRGADGVVKVNKRADAAEGEDEEEDEEEVEARQRKKELEQQKARIVAQMAPVKEEDEEDDGEEMEEDAEEQEAPAPPPKPVYRHGHQRTGSTQHLQERENLAPGSTVRMVQSRQQGQLGVKASASTTRLPSSGAVGQREREREHREREQRETKEREQREKESREKDSAPALKLNGFDAAAQTLTLAFEAKSAGRVFRPLRVNSEGELVEAQGEGDVEEDEIPDEKVFIVSWVDYCNKYGMGYALTDGSVGVHFNDSTSLVLSGDKQHFDYIASRRGGAIYVRKSYTTSEYPEELKSKVYLLKHFEKYIMERLYGEYEYTYVDTERKKGMDWVQKYLRMKHVIVFKLSHDVLQFNFYDHSKLILSSQGQLVTHIDKHYRMTRWKLRDIMSFALNPPSNADQEQLKFNQRLVDKLKYCKEVLLSIKNASASGTGEDGQEGGPMELERPQPAQGGRAEQAAPARVPPQQTTLGRSRHAGSKMSLR</sequence>
<evidence type="ECO:0000256" key="1">
    <source>
        <dbReference type="ARBA" id="ARBA00022527"/>
    </source>
</evidence>
<feature type="region of interest" description="Disordered" evidence="9">
    <location>
        <begin position="949"/>
        <end position="1004"/>
    </location>
</feature>
<dbReference type="Pfam" id="PF00069">
    <property type="entry name" value="Pkinase"/>
    <property type="match status" value="1"/>
</dbReference>
<feature type="compositionally biased region" description="Basic and acidic residues" evidence="9">
    <location>
        <begin position="425"/>
        <end position="437"/>
    </location>
</feature>
<dbReference type="InterPro" id="IPR000719">
    <property type="entry name" value="Prot_kinase_dom"/>
</dbReference>
<dbReference type="PANTHER" id="PTHR24345:SF0">
    <property type="entry name" value="CELL CYCLE SERINE_THREONINE-PROTEIN KINASE CDC5_MSD2"/>
    <property type="match status" value="1"/>
</dbReference>
<proteinExistence type="inferred from homology"/>
<dbReference type="InterPro" id="IPR033695">
    <property type="entry name" value="POLO_box_2"/>
</dbReference>
<dbReference type="CDD" id="cd13118">
    <property type="entry name" value="POLO_box_1"/>
    <property type="match status" value="1"/>
</dbReference>
<feature type="binding site" evidence="7">
    <location>
        <position position="127"/>
    </location>
    <ligand>
        <name>ATP</name>
        <dbReference type="ChEBI" id="CHEBI:30616"/>
    </ligand>
</feature>
<feature type="compositionally biased region" description="Acidic residues" evidence="9">
    <location>
        <begin position="539"/>
        <end position="551"/>
    </location>
</feature>
<dbReference type="PROSITE" id="PS50078">
    <property type="entry name" value="POLO_BOX"/>
    <property type="match status" value="2"/>
</dbReference>
<dbReference type="OrthoDB" id="408964at2759"/>
<dbReference type="InterPro" id="IPR017441">
    <property type="entry name" value="Protein_kinase_ATP_BS"/>
</dbReference>
<comment type="similarity">
    <text evidence="8">Belongs to the protein kinase superfamily. Ser/Thr protein kinase family. CDC5/Polo subfamily.</text>
</comment>
<comment type="catalytic activity">
    <reaction evidence="8">
        <text>L-threonyl-[protein] + ATP = O-phospho-L-threonyl-[protein] + ADP + H(+)</text>
        <dbReference type="Rhea" id="RHEA:46608"/>
        <dbReference type="Rhea" id="RHEA-COMP:11060"/>
        <dbReference type="Rhea" id="RHEA-COMP:11605"/>
        <dbReference type="ChEBI" id="CHEBI:15378"/>
        <dbReference type="ChEBI" id="CHEBI:30013"/>
        <dbReference type="ChEBI" id="CHEBI:30616"/>
        <dbReference type="ChEBI" id="CHEBI:61977"/>
        <dbReference type="ChEBI" id="CHEBI:456216"/>
        <dbReference type="EC" id="2.7.11.21"/>
    </reaction>
</comment>
<dbReference type="SUPFAM" id="SSF56112">
    <property type="entry name" value="Protein kinase-like (PK-like)"/>
    <property type="match status" value="1"/>
</dbReference>
<organism evidence="12 13">
    <name type="scientific">Candolleomyces aberdarensis</name>
    <dbReference type="NCBI Taxonomy" id="2316362"/>
    <lineage>
        <taxon>Eukaryota</taxon>
        <taxon>Fungi</taxon>
        <taxon>Dikarya</taxon>
        <taxon>Basidiomycota</taxon>
        <taxon>Agaricomycotina</taxon>
        <taxon>Agaricomycetes</taxon>
        <taxon>Agaricomycetidae</taxon>
        <taxon>Agaricales</taxon>
        <taxon>Agaricineae</taxon>
        <taxon>Psathyrellaceae</taxon>
        <taxon>Candolleomyces</taxon>
    </lineage>
</organism>
<dbReference type="AlphaFoldDB" id="A0A4V1Q3H0"/>
<dbReference type="PROSITE" id="PS00108">
    <property type="entry name" value="PROTEIN_KINASE_ST"/>
    <property type="match status" value="1"/>
</dbReference>
<feature type="compositionally biased region" description="Polar residues" evidence="9">
    <location>
        <begin position="630"/>
        <end position="652"/>
    </location>
</feature>
<evidence type="ECO:0000256" key="5">
    <source>
        <dbReference type="ARBA" id="ARBA00022777"/>
    </source>
</evidence>
<feature type="region of interest" description="Disordered" evidence="9">
    <location>
        <begin position="398"/>
        <end position="444"/>
    </location>
</feature>
<evidence type="ECO:0000256" key="6">
    <source>
        <dbReference type="ARBA" id="ARBA00022840"/>
    </source>
</evidence>
<feature type="compositionally biased region" description="Low complexity" evidence="9">
    <location>
        <begin position="398"/>
        <end position="424"/>
    </location>
</feature>
<dbReference type="GO" id="GO:0000922">
    <property type="term" value="C:spindle pole"/>
    <property type="evidence" value="ECO:0007669"/>
    <property type="project" value="TreeGrafter"/>
</dbReference>
<dbReference type="FunFam" id="3.30.200.20:FF:000042">
    <property type="entry name" value="Aurora kinase A"/>
    <property type="match status" value="1"/>
</dbReference>
<dbReference type="GO" id="GO:0007052">
    <property type="term" value="P:mitotic spindle organization"/>
    <property type="evidence" value="ECO:0007669"/>
    <property type="project" value="TreeGrafter"/>
</dbReference>
<feature type="compositionally biased region" description="Acidic residues" evidence="9">
    <location>
        <begin position="576"/>
        <end position="594"/>
    </location>
</feature>
<evidence type="ECO:0000256" key="2">
    <source>
        <dbReference type="ARBA" id="ARBA00022679"/>
    </source>
</evidence>
<dbReference type="Gene3D" id="3.30.200.20">
    <property type="entry name" value="Phosphorylase Kinase, domain 1"/>
    <property type="match status" value="1"/>
</dbReference>
<dbReference type="InterPro" id="IPR036947">
    <property type="entry name" value="POLO_box_dom_sf"/>
</dbReference>
<feature type="compositionally biased region" description="Basic and acidic residues" evidence="9">
    <location>
        <begin position="552"/>
        <end position="564"/>
    </location>
</feature>
<dbReference type="STRING" id="2316362.A0A4V1Q3H0"/>
<keyword evidence="2 8" id="KW-0808">Transferase</keyword>
<dbReference type="Gene3D" id="1.10.510.10">
    <property type="entry name" value="Transferase(Phosphotransferase) domain 1"/>
    <property type="match status" value="1"/>
</dbReference>